<dbReference type="AlphaFoldDB" id="A0A9P8QC25"/>
<evidence type="ECO:0000313" key="2">
    <source>
        <dbReference type="Proteomes" id="UP000774326"/>
    </source>
</evidence>
<accession>A0A9P8QC25</accession>
<name>A0A9P8QC25_WICPI</name>
<reference evidence="1" key="1">
    <citation type="journal article" date="2021" name="Open Biol.">
        <title>Shared evolutionary footprints suggest mitochondrial oxidative damage underlies multiple complex I losses in fungi.</title>
        <authorList>
            <person name="Schikora-Tamarit M.A."/>
            <person name="Marcet-Houben M."/>
            <person name="Nosek J."/>
            <person name="Gabaldon T."/>
        </authorList>
    </citation>
    <scope>NUCLEOTIDE SEQUENCE</scope>
    <source>
        <strain evidence="1">CBS2887</strain>
    </source>
</reference>
<evidence type="ECO:0000313" key="1">
    <source>
        <dbReference type="EMBL" id="KAH3687746.1"/>
    </source>
</evidence>
<dbReference type="EMBL" id="JAEUBG010000638">
    <property type="protein sequence ID" value="KAH3687746.1"/>
    <property type="molecule type" value="Genomic_DNA"/>
</dbReference>
<gene>
    <name evidence="1" type="ORF">WICPIJ_001275</name>
</gene>
<sequence length="162" mass="16873">MLSIEVFVSVSPVLGESFCTNCGSRIGISCLWYGCLPLMASAADDDDCGPFQRASLSSMCSTNGSDSGDILADCLCSVIDATGSGFIASSLKDMFKAGVLSLFEFSLCTSLLVGLVLRDLILEEMAAEFGLSPMDLDNLTVAGFSVKSEVSGSKDMGVSLCI</sequence>
<comment type="caution">
    <text evidence="1">The sequence shown here is derived from an EMBL/GenBank/DDBJ whole genome shotgun (WGS) entry which is preliminary data.</text>
</comment>
<organism evidence="1 2">
    <name type="scientific">Wickerhamomyces pijperi</name>
    <name type="common">Yeast</name>
    <name type="synonym">Pichia pijperi</name>
    <dbReference type="NCBI Taxonomy" id="599730"/>
    <lineage>
        <taxon>Eukaryota</taxon>
        <taxon>Fungi</taxon>
        <taxon>Dikarya</taxon>
        <taxon>Ascomycota</taxon>
        <taxon>Saccharomycotina</taxon>
        <taxon>Saccharomycetes</taxon>
        <taxon>Phaffomycetales</taxon>
        <taxon>Wickerhamomycetaceae</taxon>
        <taxon>Wickerhamomyces</taxon>
    </lineage>
</organism>
<keyword evidence="2" id="KW-1185">Reference proteome</keyword>
<proteinExistence type="predicted"/>
<dbReference type="Proteomes" id="UP000774326">
    <property type="component" value="Unassembled WGS sequence"/>
</dbReference>
<protein>
    <submittedName>
        <fullName evidence="1">Uncharacterized protein</fullName>
    </submittedName>
</protein>
<reference evidence="1" key="2">
    <citation type="submission" date="2021-01" db="EMBL/GenBank/DDBJ databases">
        <authorList>
            <person name="Schikora-Tamarit M.A."/>
        </authorList>
    </citation>
    <scope>NUCLEOTIDE SEQUENCE</scope>
    <source>
        <strain evidence="1">CBS2887</strain>
    </source>
</reference>